<organism evidence="14 15">
    <name type="scientific">Chlamydomonas eustigma</name>
    <dbReference type="NCBI Taxonomy" id="1157962"/>
    <lineage>
        <taxon>Eukaryota</taxon>
        <taxon>Viridiplantae</taxon>
        <taxon>Chlorophyta</taxon>
        <taxon>core chlorophytes</taxon>
        <taxon>Chlorophyceae</taxon>
        <taxon>CS clade</taxon>
        <taxon>Chlamydomonadales</taxon>
        <taxon>Chlamydomonadaceae</taxon>
        <taxon>Chlamydomonas</taxon>
    </lineage>
</organism>
<evidence type="ECO:0000256" key="12">
    <source>
        <dbReference type="SAM" id="Phobius"/>
    </source>
</evidence>
<evidence type="ECO:0000256" key="9">
    <source>
        <dbReference type="PROSITE-ProRule" id="PRU00706"/>
    </source>
</evidence>
<feature type="binding site" evidence="9">
    <location>
        <position position="148"/>
    </location>
    <ligand>
        <name>ATP</name>
        <dbReference type="ChEBI" id="CHEBI:30616"/>
    </ligand>
</feature>
<evidence type="ECO:0000256" key="4">
    <source>
        <dbReference type="ARBA" id="ARBA00008142"/>
    </source>
</evidence>
<dbReference type="SUPFAM" id="SSF54919">
    <property type="entry name" value="Nucleoside diphosphate kinase, NDK"/>
    <property type="match status" value="1"/>
</dbReference>
<dbReference type="GO" id="GO:0005524">
    <property type="term" value="F:ATP binding"/>
    <property type="evidence" value="ECO:0007669"/>
    <property type="project" value="UniProtKB-KW"/>
</dbReference>
<evidence type="ECO:0000256" key="1">
    <source>
        <dbReference type="ARBA" id="ARBA00000082"/>
    </source>
</evidence>
<evidence type="ECO:0000259" key="13">
    <source>
        <dbReference type="SMART" id="SM00562"/>
    </source>
</evidence>
<dbReference type="FunFam" id="3.30.70.141:FF:000002">
    <property type="entry name" value="Nucleoside diphosphate kinase"/>
    <property type="match status" value="1"/>
</dbReference>
<dbReference type="PROSITE" id="PS00469">
    <property type="entry name" value="NDPK"/>
    <property type="match status" value="1"/>
</dbReference>
<keyword evidence="12" id="KW-0472">Membrane</keyword>
<dbReference type="OrthoDB" id="2162449at2759"/>
<name>A0A250X6T6_9CHLO</name>
<dbReference type="InterPro" id="IPR001564">
    <property type="entry name" value="Nucleoside_diP_kinase"/>
</dbReference>
<dbReference type="NCBIfam" id="NF001908">
    <property type="entry name" value="PRK00668.1"/>
    <property type="match status" value="1"/>
</dbReference>
<feature type="binding site" evidence="9">
    <location>
        <position position="103"/>
    </location>
    <ligand>
        <name>ATP</name>
        <dbReference type="ChEBI" id="CHEBI:30616"/>
    </ligand>
</feature>
<evidence type="ECO:0000256" key="5">
    <source>
        <dbReference type="ARBA" id="ARBA00022679"/>
    </source>
</evidence>
<dbReference type="InterPro" id="IPR036850">
    <property type="entry name" value="NDK-like_dom_sf"/>
</dbReference>
<dbReference type="Proteomes" id="UP000232323">
    <property type="component" value="Unassembled WGS sequence"/>
</dbReference>
<dbReference type="STRING" id="1157962.A0A250X6T6"/>
<dbReference type="SMART" id="SM00562">
    <property type="entry name" value="NDK"/>
    <property type="match status" value="1"/>
</dbReference>
<evidence type="ECO:0000256" key="6">
    <source>
        <dbReference type="ARBA" id="ARBA00022741"/>
    </source>
</evidence>
<dbReference type="InterPro" id="IPR023005">
    <property type="entry name" value="Nucleoside_diP_kinase_AS"/>
</dbReference>
<dbReference type="Gene3D" id="3.30.70.141">
    <property type="entry name" value="Nucleoside diphosphate kinase-like domain"/>
    <property type="match status" value="1"/>
</dbReference>
<feature type="binding site" evidence="9">
    <location>
        <position position="55"/>
    </location>
    <ligand>
        <name>ATP</name>
        <dbReference type="ChEBI" id="CHEBI:30616"/>
    </ligand>
</feature>
<comment type="catalytic activity">
    <reaction evidence="1 11">
        <text>a 2'-deoxyribonucleoside 5'-diphosphate + ATP = a 2'-deoxyribonucleoside 5'-triphosphate + ADP</text>
        <dbReference type="Rhea" id="RHEA:44640"/>
        <dbReference type="ChEBI" id="CHEBI:30616"/>
        <dbReference type="ChEBI" id="CHEBI:61560"/>
        <dbReference type="ChEBI" id="CHEBI:73316"/>
        <dbReference type="ChEBI" id="CHEBI:456216"/>
        <dbReference type="EC" id="2.7.4.6"/>
    </reaction>
</comment>
<dbReference type="CDD" id="cd04413">
    <property type="entry name" value="NDPk_I"/>
    <property type="match status" value="1"/>
</dbReference>
<feature type="binding site" evidence="9">
    <location>
        <position position="131"/>
    </location>
    <ligand>
        <name>ATP</name>
        <dbReference type="ChEBI" id="CHEBI:30616"/>
    </ligand>
</feature>
<dbReference type="Pfam" id="PF00334">
    <property type="entry name" value="NDK"/>
    <property type="match status" value="1"/>
</dbReference>
<feature type="domain" description="Nucleoside diphosphate kinase-like" evidence="13">
    <location>
        <begin position="47"/>
        <end position="184"/>
    </location>
</feature>
<dbReference type="EC" id="2.7.4.6" evidence="11"/>
<comment type="catalytic activity">
    <reaction evidence="2">
        <text>a ribonucleoside 5'-diphosphate + ATP = a ribonucleoside 5'-triphosphate + ADP</text>
        <dbReference type="Rhea" id="RHEA:18113"/>
        <dbReference type="ChEBI" id="CHEBI:30616"/>
        <dbReference type="ChEBI" id="CHEBI:57930"/>
        <dbReference type="ChEBI" id="CHEBI:61557"/>
        <dbReference type="ChEBI" id="CHEBI:456216"/>
        <dbReference type="EC" id="2.7.4.6"/>
    </reaction>
</comment>
<keyword evidence="5 11" id="KW-0808">Transferase</keyword>
<dbReference type="HAMAP" id="MF_00451">
    <property type="entry name" value="NDP_kinase"/>
    <property type="match status" value="1"/>
</dbReference>
<comment type="cofactor">
    <cofactor evidence="3">
        <name>Mg(2+)</name>
        <dbReference type="ChEBI" id="CHEBI:18420"/>
    </cofactor>
</comment>
<feature type="transmembrane region" description="Helical" evidence="12">
    <location>
        <begin position="20"/>
        <end position="44"/>
    </location>
</feature>
<dbReference type="AlphaFoldDB" id="A0A250X6T6"/>
<evidence type="ECO:0000256" key="10">
    <source>
        <dbReference type="RuleBase" id="RU004011"/>
    </source>
</evidence>
<feature type="binding site" evidence="9">
    <location>
        <position position="158"/>
    </location>
    <ligand>
        <name>ATP</name>
        <dbReference type="ChEBI" id="CHEBI:30616"/>
    </ligand>
</feature>
<gene>
    <name evidence="14" type="ORF">CEUSTIGMA_g6212.t1</name>
</gene>
<protein>
    <recommendedName>
        <fullName evidence="11">Nucleoside diphosphate kinase</fullName>
        <ecNumber evidence="11">2.7.4.6</ecNumber>
    </recommendedName>
</protein>
<evidence type="ECO:0000256" key="3">
    <source>
        <dbReference type="ARBA" id="ARBA00001946"/>
    </source>
</evidence>
<dbReference type="GO" id="GO:0006228">
    <property type="term" value="P:UTP biosynthetic process"/>
    <property type="evidence" value="ECO:0007669"/>
    <property type="project" value="InterPro"/>
</dbReference>
<sequence>MTAVRALSTDNPFKRPYAINWNYAGAFMIVAAGLTFATPAMATANNKERSFIMIKPDGVQRSLIADIIKRFEQKGYKLIGIKVLVPAKQLAEAHYEEHAQRPFFQKLVSFLSSGAVVAMVWEGQEVIKFSRNMIGATNPLASAPGTIRGDFGVDFGHNVIHGSDSLTSAEREIALWFKSEELAQYDLTMQAWTYE</sequence>
<keyword evidence="8 11" id="KW-0067">ATP-binding</keyword>
<evidence type="ECO:0000256" key="11">
    <source>
        <dbReference type="RuleBase" id="RU004013"/>
    </source>
</evidence>
<comment type="similarity">
    <text evidence="4 9 10">Belongs to the NDK family.</text>
</comment>
<keyword evidence="6 11" id="KW-0547">Nucleotide-binding</keyword>
<evidence type="ECO:0000256" key="7">
    <source>
        <dbReference type="ARBA" id="ARBA00022777"/>
    </source>
</evidence>
<proteinExistence type="inferred from homology"/>
<evidence type="ECO:0000313" key="14">
    <source>
        <dbReference type="EMBL" id="GAX78775.1"/>
    </source>
</evidence>
<keyword evidence="12" id="KW-0812">Transmembrane</keyword>
<feature type="active site" description="Pros-phosphohistidine intermediate" evidence="9">
    <location>
        <position position="161"/>
    </location>
</feature>
<dbReference type="InterPro" id="IPR034907">
    <property type="entry name" value="NDK-like_dom"/>
</dbReference>
<keyword evidence="7 11" id="KW-0418">Kinase</keyword>
<dbReference type="PANTHER" id="PTHR11349">
    <property type="entry name" value="NUCLEOSIDE DIPHOSPHATE KINASE"/>
    <property type="match status" value="1"/>
</dbReference>
<evidence type="ECO:0000256" key="2">
    <source>
        <dbReference type="ARBA" id="ARBA00000937"/>
    </source>
</evidence>
<reference evidence="14 15" key="1">
    <citation type="submission" date="2017-08" db="EMBL/GenBank/DDBJ databases">
        <title>Acidophilic green algal genome provides insights into adaptation to an acidic environment.</title>
        <authorList>
            <person name="Hirooka S."/>
            <person name="Hirose Y."/>
            <person name="Kanesaki Y."/>
            <person name="Higuchi S."/>
            <person name="Fujiwara T."/>
            <person name="Onuma R."/>
            <person name="Era A."/>
            <person name="Ohbayashi R."/>
            <person name="Uzuka A."/>
            <person name="Nozaki H."/>
            <person name="Yoshikawa H."/>
            <person name="Miyagishima S.Y."/>
        </authorList>
    </citation>
    <scope>NUCLEOTIDE SEQUENCE [LARGE SCALE GENOMIC DNA]</scope>
    <source>
        <strain evidence="14 15">NIES-2499</strain>
    </source>
</reference>
<feature type="binding site" evidence="9">
    <location>
        <position position="137"/>
    </location>
    <ligand>
        <name>ATP</name>
        <dbReference type="ChEBI" id="CHEBI:30616"/>
    </ligand>
</feature>
<dbReference type="PROSITE" id="PS51374">
    <property type="entry name" value="NDPK_LIKE"/>
    <property type="match status" value="1"/>
</dbReference>
<dbReference type="GO" id="GO:0006183">
    <property type="term" value="P:GTP biosynthetic process"/>
    <property type="evidence" value="ECO:0007669"/>
    <property type="project" value="InterPro"/>
</dbReference>
<comment type="caution">
    <text evidence="14">The sequence shown here is derived from an EMBL/GenBank/DDBJ whole genome shotgun (WGS) entry which is preliminary data.</text>
</comment>
<evidence type="ECO:0000256" key="8">
    <source>
        <dbReference type="ARBA" id="ARBA00022840"/>
    </source>
</evidence>
<dbReference type="EMBL" id="BEGY01000035">
    <property type="protein sequence ID" value="GAX78775.1"/>
    <property type="molecule type" value="Genomic_DNA"/>
</dbReference>
<dbReference type="PRINTS" id="PR01243">
    <property type="entry name" value="NUCDPKINASE"/>
</dbReference>
<keyword evidence="12" id="KW-1133">Transmembrane helix</keyword>
<evidence type="ECO:0000313" key="15">
    <source>
        <dbReference type="Proteomes" id="UP000232323"/>
    </source>
</evidence>
<dbReference type="GO" id="GO:0004550">
    <property type="term" value="F:nucleoside diphosphate kinase activity"/>
    <property type="evidence" value="ECO:0007669"/>
    <property type="project" value="UniProtKB-EC"/>
</dbReference>
<keyword evidence="15" id="KW-1185">Reference proteome</keyword>
<accession>A0A250X6T6</accession>
<dbReference type="GO" id="GO:0006241">
    <property type="term" value="P:CTP biosynthetic process"/>
    <property type="evidence" value="ECO:0007669"/>
    <property type="project" value="InterPro"/>
</dbReference>